<name>U4KZP6_PYROM</name>
<protein>
    <submittedName>
        <fullName evidence="2">Uncharacterized protein</fullName>
    </submittedName>
</protein>
<accession>U4KZP6</accession>
<dbReference type="Proteomes" id="UP000018144">
    <property type="component" value="Unassembled WGS sequence"/>
</dbReference>
<evidence type="ECO:0000256" key="1">
    <source>
        <dbReference type="SAM" id="MobiDB-lite"/>
    </source>
</evidence>
<feature type="compositionally biased region" description="Acidic residues" evidence="1">
    <location>
        <begin position="141"/>
        <end position="165"/>
    </location>
</feature>
<evidence type="ECO:0000313" key="3">
    <source>
        <dbReference type="Proteomes" id="UP000018144"/>
    </source>
</evidence>
<keyword evidence="3" id="KW-1185">Reference proteome</keyword>
<organism evidence="2 3">
    <name type="scientific">Pyronema omphalodes (strain CBS 100304)</name>
    <name type="common">Pyronema confluens</name>
    <dbReference type="NCBI Taxonomy" id="1076935"/>
    <lineage>
        <taxon>Eukaryota</taxon>
        <taxon>Fungi</taxon>
        <taxon>Dikarya</taxon>
        <taxon>Ascomycota</taxon>
        <taxon>Pezizomycotina</taxon>
        <taxon>Pezizomycetes</taxon>
        <taxon>Pezizales</taxon>
        <taxon>Pyronemataceae</taxon>
        <taxon>Pyronema</taxon>
    </lineage>
</organism>
<reference evidence="2 3" key="1">
    <citation type="journal article" date="2013" name="PLoS Genet.">
        <title>The genome and development-dependent transcriptomes of Pyronema confluens: a window into fungal evolution.</title>
        <authorList>
            <person name="Traeger S."/>
            <person name="Altegoer F."/>
            <person name="Freitag M."/>
            <person name="Gabaldon T."/>
            <person name="Kempken F."/>
            <person name="Kumar A."/>
            <person name="Marcet-Houben M."/>
            <person name="Poggeler S."/>
            <person name="Stajich J.E."/>
            <person name="Nowrousian M."/>
        </authorList>
    </citation>
    <scope>NUCLEOTIDE SEQUENCE [LARGE SCALE GENOMIC DNA]</scope>
    <source>
        <strain evidence="3">CBS 100304</strain>
        <tissue evidence="2">Vegetative mycelium</tissue>
    </source>
</reference>
<evidence type="ECO:0000313" key="2">
    <source>
        <dbReference type="EMBL" id="CCX07215.1"/>
    </source>
</evidence>
<dbReference type="EMBL" id="HF935343">
    <property type="protein sequence ID" value="CCX07215.1"/>
    <property type="molecule type" value="Genomic_DNA"/>
</dbReference>
<sequence>MGYIPPITRMPLVPKVPALQRRILPSISPGNRFRGVRLRWLIVRLVWWSLWRLLRLLFLGLVPQSQPLPTLLFRTHRGRMVNYASIDAALVKSGGMRRLRTAENLARLVAENAMAKSFTFPAPSSATPTGDTAASGLNSYEDSEEGDEEVNDVDSDSASDSDNDDDKAAGACASK</sequence>
<dbReference type="AlphaFoldDB" id="U4KZP6"/>
<feature type="compositionally biased region" description="Polar residues" evidence="1">
    <location>
        <begin position="122"/>
        <end position="140"/>
    </location>
</feature>
<feature type="region of interest" description="Disordered" evidence="1">
    <location>
        <begin position="120"/>
        <end position="175"/>
    </location>
</feature>
<proteinExistence type="predicted"/>
<gene>
    <name evidence="2" type="ORF">PCON_06804</name>
</gene>